<accession>A0A317Y7Z0</accession>
<name>A0A317Y7Z0_MAIZE</name>
<dbReference type="Proteomes" id="UP000251960">
    <property type="component" value="Chromosome 1"/>
</dbReference>
<proteinExistence type="predicted"/>
<evidence type="ECO:0000313" key="1">
    <source>
        <dbReference type="EMBL" id="PWZ54790.1"/>
    </source>
</evidence>
<protein>
    <submittedName>
        <fullName evidence="1">Uncharacterized protein</fullName>
    </submittedName>
</protein>
<dbReference type="EMBL" id="NCVQ01000001">
    <property type="protein sequence ID" value="PWZ54790.1"/>
    <property type="molecule type" value="Genomic_DNA"/>
</dbReference>
<dbReference type="AlphaFoldDB" id="A0A317Y7Z0"/>
<sequence length="223" mass="24654">MTRDFTPFGECIFAWSRARAEAQLSALEQLCVGAAHSEVKLCELAELRSRTERLESEGAQVESDHLREEETQLQGALCEVNLRVREAESSLELRRMFSRADGTKKTAEEVKAAVEARELYLVVGKVCGHLFPLPPIKVPLVGWLQSLLGHAEHVVVVGMFHGSDLALGQMVSHFIEIDASVIAKGFTVGRNEELDTIEDQVRPHARSLAERVDVKTLLSTPGI</sequence>
<dbReference type="ExpressionAtlas" id="A0A317Y7Z0">
    <property type="expression patterns" value="baseline"/>
</dbReference>
<gene>
    <name evidence="1" type="ORF">Zm00014a_032008</name>
</gene>
<organism evidence="1">
    <name type="scientific">Zea mays</name>
    <name type="common">Maize</name>
    <dbReference type="NCBI Taxonomy" id="4577"/>
    <lineage>
        <taxon>Eukaryota</taxon>
        <taxon>Viridiplantae</taxon>
        <taxon>Streptophyta</taxon>
        <taxon>Embryophyta</taxon>
        <taxon>Tracheophyta</taxon>
        <taxon>Spermatophyta</taxon>
        <taxon>Magnoliopsida</taxon>
        <taxon>Liliopsida</taxon>
        <taxon>Poales</taxon>
        <taxon>Poaceae</taxon>
        <taxon>PACMAD clade</taxon>
        <taxon>Panicoideae</taxon>
        <taxon>Andropogonodae</taxon>
        <taxon>Andropogoneae</taxon>
        <taxon>Tripsacinae</taxon>
        <taxon>Zea</taxon>
    </lineage>
</organism>
<comment type="caution">
    <text evidence="1">The sequence shown here is derived from an EMBL/GenBank/DDBJ whole genome shotgun (WGS) entry which is preliminary data.</text>
</comment>
<reference evidence="1" key="1">
    <citation type="journal article" date="2018" name="Nat. Genet.">
        <title>Extensive intraspecific gene order and gene structural variations between Mo17 and other maize genomes.</title>
        <authorList>
            <person name="Sun S."/>
            <person name="Zhou Y."/>
            <person name="Chen J."/>
            <person name="Shi J."/>
            <person name="Zhao H."/>
            <person name="Zhao H."/>
            <person name="Song W."/>
            <person name="Zhang M."/>
            <person name="Cui Y."/>
            <person name="Dong X."/>
            <person name="Liu H."/>
            <person name="Ma X."/>
            <person name="Jiao Y."/>
            <person name="Wang B."/>
            <person name="Wei X."/>
            <person name="Stein J.C."/>
            <person name="Glaubitz J.C."/>
            <person name="Lu F."/>
            <person name="Yu G."/>
            <person name="Liang C."/>
            <person name="Fengler K."/>
            <person name="Li B."/>
            <person name="Rafalski A."/>
            <person name="Schnable P.S."/>
            <person name="Ware D.H."/>
            <person name="Buckler E.S."/>
            <person name="Lai J."/>
        </authorList>
    </citation>
    <scope>NUCLEOTIDE SEQUENCE [LARGE SCALE GENOMIC DNA]</scope>
    <source>
        <tissue evidence="1">Seedling</tissue>
    </source>
</reference>